<reference evidence="3" key="1">
    <citation type="journal article" date="2017" name="Nat. Ecol. Evol.">
        <title>Genome expansion and lineage-specific genetic innovations in the forest pathogenic fungi Armillaria.</title>
        <authorList>
            <person name="Sipos G."/>
            <person name="Prasanna A.N."/>
            <person name="Walter M.C."/>
            <person name="O'Connor E."/>
            <person name="Balint B."/>
            <person name="Krizsan K."/>
            <person name="Kiss B."/>
            <person name="Hess J."/>
            <person name="Varga T."/>
            <person name="Slot J."/>
            <person name="Riley R."/>
            <person name="Boka B."/>
            <person name="Rigling D."/>
            <person name="Barry K."/>
            <person name="Lee J."/>
            <person name="Mihaltcheva S."/>
            <person name="LaButti K."/>
            <person name="Lipzen A."/>
            <person name="Waldron R."/>
            <person name="Moloney N.M."/>
            <person name="Sperisen C."/>
            <person name="Kredics L."/>
            <person name="Vagvoelgyi C."/>
            <person name="Patrignani A."/>
            <person name="Fitzpatrick D."/>
            <person name="Nagy I."/>
            <person name="Doyle S."/>
            <person name="Anderson J.B."/>
            <person name="Grigoriev I.V."/>
            <person name="Gueldener U."/>
            <person name="Muensterkoetter M."/>
            <person name="Nagy L.G."/>
        </authorList>
    </citation>
    <scope>NUCLEOTIDE SEQUENCE [LARGE SCALE GENOMIC DNA]</scope>
    <source>
        <strain evidence="3">Ar21-2</strain>
    </source>
</reference>
<sequence>MPTLLLAIALEPNRRVRKTVVHVSDCQDGGSTFDPRCAADFIRTTSLSRNRRKSPRSALNALSADSFEGMLVDSPSTATSSSSHHLCNLFLLFPGEESPSMPLVCADESTPPPRVWQRALSYPQSSKSR</sequence>
<evidence type="ECO:0000313" key="2">
    <source>
        <dbReference type="EMBL" id="PBK88436.1"/>
    </source>
</evidence>
<dbReference type="Proteomes" id="UP000217790">
    <property type="component" value="Unassembled WGS sequence"/>
</dbReference>
<evidence type="ECO:0000256" key="1">
    <source>
        <dbReference type="SAM" id="MobiDB-lite"/>
    </source>
</evidence>
<dbReference type="AlphaFoldDB" id="A0A2H3DLU8"/>
<accession>A0A2H3DLU8</accession>
<organism evidence="2 3">
    <name type="scientific">Armillaria gallica</name>
    <name type="common">Bulbous honey fungus</name>
    <name type="synonym">Armillaria bulbosa</name>
    <dbReference type="NCBI Taxonomy" id="47427"/>
    <lineage>
        <taxon>Eukaryota</taxon>
        <taxon>Fungi</taxon>
        <taxon>Dikarya</taxon>
        <taxon>Basidiomycota</taxon>
        <taxon>Agaricomycotina</taxon>
        <taxon>Agaricomycetes</taxon>
        <taxon>Agaricomycetidae</taxon>
        <taxon>Agaricales</taxon>
        <taxon>Marasmiineae</taxon>
        <taxon>Physalacriaceae</taxon>
        <taxon>Armillaria</taxon>
    </lineage>
</organism>
<keyword evidence="3" id="KW-1185">Reference proteome</keyword>
<feature type="region of interest" description="Disordered" evidence="1">
    <location>
        <begin position="101"/>
        <end position="129"/>
    </location>
</feature>
<evidence type="ECO:0000313" key="3">
    <source>
        <dbReference type="Proteomes" id="UP000217790"/>
    </source>
</evidence>
<dbReference type="InParanoid" id="A0A2H3DLU8"/>
<gene>
    <name evidence="2" type="ORF">ARMGADRAFT_1084763</name>
</gene>
<proteinExistence type="predicted"/>
<name>A0A2H3DLU8_ARMGA</name>
<protein>
    <submittedName>
        <fullName evidence="2">Uncharacterized protein</fullName>
    </submittedName>
</protein>
<dbReference type="EMBL" id="KZ293673">
    <property type="protein sequence ID" value="PBK88436.1"/>
    <property type="molecule type" value="Genomic_DNA"/>
</dbReference>